<evidence type="ECO:0000313" key="1">
    <source>
        <dbReference type="EMBL" id="OTG27360.1"/>
    </source>
</evidence>
<organism evidence="1 2">
    <name type="scientific">Helianthus annuus</name>
    <name type="common">Common sunflower</name>
    <dbReference type="NCBI Taxonomy" id="4232"/>
    <lineage>
        <taxon>Eukaryota</taxon>
        <taxon>Viridiplantae</taxon>
        <taxon>Streptophyta</taxon>
        <taxon>Embryophyta</taxon>
        <taxon>Tracheophyta</taxon>
        <taxon>Spermatophyta</taxon>
        <taxon>Magnoliopsida</taxon>
        <taxon>eudicotyledons</taxon>
        <taxon>Gunneridae</taxon>
        <taxon>Pentapetalae</taxon>
        <taxon>asterids</taxon>
        <taxon>campanulids</taxon>
        <taxon>Asterales</taxon>
        <taxon>Asteraceae</taxon>
        <taxon>Asteroideae</taxon>
        <taxon>Heliantheae alliance</taxon>
        <taxon>Heliantheae</taxon>
        <taxon>Helianthus</taxon>
    </lineage>
</organism>
<dbReference type="AlphaFoldDB" id="A0A251UVF4"/>
<dbReference type="EMBL" id="CM007893">
    <property type="protein sequence ID" value="OTG27360.1"/>
    <property type="molecule type" value="Genomic_DNA"/>
</dbReference>
<protein>
    <submittedName>
        <fullName evidence="1">Uncharacterized protein</fullName>
    </submittedName>
</protein>
<gene>
    <name evidence="1" type="ORF">HannXRQ_Chr04g0099171</name>
</gene>
<dbReference type="InParanoid" id="A0A251UVF4"/>
<name>A0A251UVF4_HELAN</name>
<dbReference type="Proteomes" id="UP000215914">
    <property type="component" value="Chromosome 4"/>
</dbReference>
<proteinExistence type="predicted"/>
<evidence type="ECO:0000313" key="2">
    <source>
        <dbReference type="Proteomes" id="UP000215914"/>
    </source>
</evidence>
<accession>A0A251UVF4</accession>
<reference evidence="2" key="1">
    <citation type="journal article" date="2017" name="Nature">
        <title>The sunflower genome provides insights into oil metabolism, flowering and Asterid evolution.</title>
        <authorList>
            <person name="Badouin H."/>
            <person name="Gouzy J."/>
            <person name="Grassa C.J."/>
            <person name="Murat F."/>
            <person name="Staton S.E."/>
            <person name="Cottret L."/>
            <person name="Lelandais-Briere C."/>
            <person name="Owens G.L."/>
            <person name="Carrere S."/>
            <person name="Mayjonade B."/>
            <person name="Legrand L."/>
            <person name="Gill N."/>
            <person name="Kane N.C."/>
            <person name="Bowers J.E."/>
            <person name="Hubner S."/>
            <person name="Bellec A."/>
            <person name="Berard A."/>
            <person name="Berges H."/>
            <person name="Blanchet N."/>
            <person name="Boniface M.C."/>
            <person name="Brunel D."/>
            <person name="Catrice O."/>
            <person name="Chaidir N."/>
            <person name="Claudel C."/>
            <person name="Donnadieu C."/>
            <person name="Faraut T."/>
            <person name="Fievet G."/>
            <person name="Helmstetter N."/>
            <person name="King M."/>
            <person name="Knapp S.J."/>
            <person name="Lai Z."/>
            <person name="Le Paslier M.C."/>
            <person name="Lippi Y."/>
            <person name="Lorenzon L."/>
            <person name="Mandel J.R."/>
            <person name="Marage G."/>
            <person name="Marchand G."/>
            <person name="Marquand E."/>
            <person name="Bret-Mestries E."/>
            <person name="Morien E."/>
            <person name="Nambeesan S."/>
            <person name="Nguyen T."/>
            <person name="Pegot-Espagnet P."/>
            <person name="Pouilly N."/>
            <person name="Raftis F."/>
            <person name="Sallet E."/>
            <person name="Schiex T."/>
            <person name="Thomas J."/>
            <person name="Vandecasteele C."/>
            <person name="Vares D."/>
            <person name="Vear F."/>
            <person name="Vautrin S."/>
            <person name="Crespi M."/>
            <person name="Mangin B."/>
            <person name="Burke J.M."/>
            <person name="Salse J."/>
            <person name="Munos S."/>
            <person name="Vincourt P."/>
            <person name="Rieseberg L.H."/>
            <person name="Langlade N.B."/>
        </authorList>
    </citation>
    <scope>NUCLEOTIDE SEQUENCE [LARGE SCALE GENOMIC DNA]</scope>
    <source>
        <strain evidence="2">cv. SF193</strain>
    </source>
</reference>
<keyword evidence="2" id="KW-1185">Reference proteome</keyword>
<sequence length="54" mass="5965">MEHVFTMTCQIAEDLGRAFSVRLVLQTFLDVEATVPYIWSLLLCCNPGTSSSGI</sequence>